<proteinExistence type="predicted"/>
<feature type="signal peptide" evidence="9">
    <location>
        <begin position="1"/>
        <end position="42"/>
    </location>
</feature>
<evidence type="ECO:0000256" key="9">
    <source>
        <dbReference type="SAM" id="SignalP"/>
    </source>
</evidence>
<keyword evidence="12" id="KW-1185">Reference proteome</keyword>
<evidence type="ECO:0000256" key="3">
    <source>
        <dbReference type="ARBA" id="ARBA00022622"/>
    </source>
</evidence>
<gene>
    <name evidence="11" type="ORF">ILEXP_LOCUS25373</name>
</gene>
<keyword evidence="2" id="KW-1003">Cell membrane</keyword>
<dbReference type="InterPro" id="IPR012946">
    <property type="entry name" value="X8"/>
</dbReference>
<dbReference type="Gene3D" id="1.20.58.1040">
    <property type="match status" value="1"/>
</dbReference>
<keyword evidence="3" id="KW-0336">GPI-anchor</keyword>
<evidence type="ECO:0000256" key="6">
    <source>
        <dbReference type="ARBA" id="ARBA00023157"/>
    </source>
</evidence>
<keyword evidence="7" id="KW-0325">Glycoprotein</keyword>
<organism evidence="11 12">
    <name type="scientific">Ilex paraguariensis</name>
    <name type="common">yerba mate</name>
    <dbReference type="NCBI Taxonomy" id="185542"/>
    <lineage>
        <taxon>Eukaryota</taxon>
        <taxon>Viridiplantae</taxon>
        <taxon>Streptophyta</taxon>
        <taxon>Embryophyta</taxon>
        <taxon>Tracheophyta</taxon>
        <taxon>Spermatophyta</taxon>
        <taxon>Magnoliopsida</taxon>
        <taxon>eudicotyledons</taxon>
        <taxon>Gunneridae</taxon>
        <taxon>Pentapetalae</taxon>
        <taxon>asterids</taxon>
        <taxon>campanulids</taxon>
        <taxon>Aquifoliales</taxon>
        <taxon>Aquifoliaceae</taxon>
        <taxon>Ilex</taxon>
    </lineage>
</organism>
<keyword evidence="5" id="KW-0472">Membrane</keyword>
<keyword evidence="4 9" id="KW-0732">Signal</keyword>
<dbReference type="FunFam" id="1.20.58.1040:FF:000001">
    <property type="entry name" value="Glucan endo-1,3-beta-glucosidase 4"/>
    <property type="match status" value="1"/>
</dbReference>
<dbReference type="Pfam" id="PF07983">
    <property type="entry name" value="X8"/>
    <property type="match status" value="1"/>
</dbReference>
<evidence type="ECO:0000259" key="10">
    <source>
        <dbReference type="SMART" id="SM00768"/>
    </source>
</evidence>
<sequence length="134" mass="14961">MSSFTTSSRGPCNRFRGSMASSLILLLLTLIFLSSIPQKSDGQFEDWCIADEQTPDEELQKALDWACGNGADCSKIQINKPCYLPNTVKDHASYAFNSYYQKLKHKGASCYFNSAAIITALDPSHNSCKFEFLR</sequence>
<dbReference type="InterPro" id="IPR044788">
    <property type="entry name" value="X8_dom_prot"/>
</dbReference>
<dbReference type="Proteomes" id="UP001642360">
    <property type="component" value="Unassembled WGS sequence"/>
</dbReference>
<protein>
    <recommendedName>
        <fullName evidence="10">X8 domain-containing protein</fullName>
    </recommendedName>
</protein>
<name>A0ABC8SL98_9AQUA</name>
<dbReference type="PANTHER" id="PTHR31044:SF55">
    <property type="entry name" value="CARBOHYDRATE-BINDING X8 DOMAIN SUPERFAMILY PROTEIN"/>
    <property type="match status" value="1"/>
</dbReference>
<keyword evidence="6" id="KW-1015">Disulfide bond</keyword>
<dbReference type="EMBL" id="CAUOFW020002914">
    <property type="protein sequence ID" value="CAK9156821.1"/>
    <property type="molecule type" value="Genomic_DNA"/>
</dbReference>
<dbReference type="AlphaFoldDB" id="A0ABC8SL98"/>
<dbReference type="GO" id="GO:0005886">
    <property type="term" value="C:plasma membrane"/>
    <property type="evidence" value="ECO:0007669"/>
    <property type="project" value="UniProtKB-SubCell"/>
</dbReference>
<dbReference type="SMART" id="SM00768">
    <property type="entry name" value="X8"/>
    <property type="match status" value="1"/>
</dbReference>
<evidence type="ECO:0000313" key="11">
    <source>
        <dbReference type="EMBL" id="CAK9156821.1"/>
    </source>
</evidence>
<evidence type="ECO:0000256" key="1">
    <source>
        <dbReference type="ARBA" id="ARBA00004609"/>
    </source>
</evidence>
<reference evidence="11 12" key="1">
    <citation type="submission" date="2024-02" db="EMBL/GenBank/DDBJ databases">
        <authorList>
            <person name="Vignale AGUSTIN F."/>
            <person name="Sosa J E."/>
            <person name="Modenutti C."/>
        </authorList>
    </citation>
    <scope>NUCLEOTIDE SEQUENCE [LARGE SCALE GENOMIC DNA]</scope>
</reference>
<dbReference type="GO" id="GO:0009506">
    <property type="term" value="C:plasmodesma"/>
    <property type="evidence" value="ECO:0007669"/>
    <property type="project" value="UniProtKB-ARBA"/>
</dbReference>
<evidence type="ECO:0000256" key="7">
    <source>
        <dbReference type="ARBA" id="ARBA00023180"/>
    </source>
</evidence>
<dbReference type="PANTHER" id="PTHR31044">
    <property type="entry name" value="BETA-1,3 GLUCANASE"/>
    <property type="match status" value="1"/>
</dbReference>
<feature type="domain" description="X8" evidence="10">
    <location>
        <begin position="46"/>
        <end position="130"/>
    </location>
</feature>
<accession>A0ABC8SL98</accession>
<feature type="chain" id="PRO_5044754484" description="X8 domain-containing protein" evidence="9">
    <location>
        <begin position="43"/>
        <end position="134"/>
    </location>
</feature>
<evidence type="ECO:0000256" key="8">
    <source>
        <dbReference type="ARBA" id="ARBA00023288"/>
    </source>
</evidence>
<dbReference type="GO" id="GO:0098552">
    <property type="term" value="C:side of membrane"/>
    <property type="evidence" value="ECO:0007669"/>
    <property type="project" value="UniProtKB-KW"/>
</dbReference>
<evidence type="ECO:0000256" key="5">
    <source>
        <dbReference type="ARBA" id="ARBA00023136"/>
    </source>
</evidence>
<comment type="subcellular location">
    <subcellularLocation>
        <location evidence="1">Cell membrane</location>
        <topology evidence="1">Lipid-anchor</topology>
        <topology evidence="1">GPI-anchor</topology>
    </subcellularLocation>
</comment>
<comment type="caution">
    <text evidence="11">The sequence shown here is derived from an EMBL/GenBank/DDBJ whole genome shotgun (WGS) entry which is preliminary data.</text>
</comment>
<evidence type="ECO:0000256" key="2">
    <source>
        <dbReference type="ARBA" id="ARBA00022475"/>
    </source>
</evidence>
<keyword evidence="8" id="KW-0449">Lipoprotein</keyword>
<evidence type="ECO:0000313" key="12">
    <source>
        <dbReference type="Proteomes" id="UP001642360"/>
    </source>
</evidence>
<evidence type="ECO:0000256" key="4">
    <source>
        <dbReference type="ARBA" id="ARBA00022729"/>
    </source>
</evidence>